<dbReference type="Pfam" id="PF03987">
    <property type="entry name" value="Autophagy_act_C"/>
    <property type="match status" value="1"/>
</dbReference>
<dbReference type="GO" id="GO:0019777">
    <property type="term" value="F:Atg12 transferase activity"/>
    <property type="evidence" value="ECO:0007669"/>
    <property type="project" value="EnsemblFungi"/>
</dbReference>
<sequence>MTLEYEQFVQQLTRLAESRELYKNLPLLRHDLVHSPCCLHLTVPNSTRNTGGHIELLITFSRVYREPLLLIRVWATTALDGIETSQLAHSAETMATLRIPSYLTLGLDTILDAQYPHALQGAWYSVHPCDTRDIVGDDVTVRDTYLDRWVSVFLLWVCR</sequence>
<dbReference type="VEuPathDB" id="FungiDB:GVI51_C03025"/>
<evidence type="ECO:0000256" key="2">
    <source>
        <dbReference type="ARBA" id="ARBA00022927"/>
    </source>
</evidence>
<dbReference type="VEuPathDB" id="FungiDB:CAGL0C03245g"/>
<proteinExistence type="predicted"/>
<dbReference type="GO" id="GO:0032258">
    <property type="term" value="P:cytoplasm to vacuole targeting by the Cvt pathway"/>
    <property type="evidence" value="ECO:0007669"/>
    <property type="project" value="EnsemblFungi"/>
</dbReference>
<keyword evidence="2" id="KW-0813">Transport</keyword>
<dbReference type="Proteomes" id="UP000054886">
    <property type="component" value="Unassembled WGS sequence"/>
</dbReference>
<dbReference type="GO" id="GO:0032446">
    <property type="term" value="P:protein modification by small protein conjugation"/>
    <property type="evidence" value="ECO:0007669"/>
    <property type="project" value="EnsemblFungi"/>
</dbReference>
<gene>
    <name evidence="4" type="ORF">AO440_000531</name>
</gene>
<dbReference type="AlphaFoldDB" id="A0A0W0DZV7"/>
<dbReference type="InterPro" id="IPR007135">
    <property type="entry name" value="Atg3/Atg10"/>
</dbReference>
<comment type="caution">
    <text evidence="4">The sequence shown here is derived from an EMBL/GenBank/DDBJ whole genome shotgun (WGS) entry which is preliminary data.</text>
</comment>
<reference evidence="4 5" key="1">
    <citation type="submission" date="2015-10" db="EMBL/GenBank/DDBJ databases">
        <title>Draft genomes sequences of Candida glabrata isolates 1A, 1B, 2A, 2B, 3A and 3B.</title>
        <authorList>
            <person name="Haavelsrud O.E."/>
            <person name="Gaustad P."/>
        </authorList>
    </citation>
    <scope>NUCLEOTIDE SEQUENCE [LARGE SCALE GENOMIC DNA]</scope>
    <source>
        <strain evidence="4">910700640</strain>
    </source>
</reference>
<organism evidence="4 5">
    <name type="scientific">Candida glabrata</name>
    <name type="common">Yeast</name>
    <name type="synonym">Torulopsis glabrata</name>
    <dbReference type="NCBI Taxonomy" id="5478"/>
    <lineage>
        <taxon>Eukaryota</taxon>
        <taxon>Fungi</taxon>
        <taxon>Dikarya</taxon>
        <taxon>Ascomycota</taxon>
        <taxon>Saccharomycotina</taxon>
        <taxon>Saccharomycetes</taxon>
        <taxon>Saccharomycetales</taxon>
        <taxon>Saccharomycetaceae</taxon>
        <taxon>Nakaseomyces</taxon>
    </lineage>
</organism>
<protein>
    <submittedName>
        <fullName evidence="4">Ubiquitin-like-conjugating enzyme ATG10</fullName>
    </submittedName>
</protein>
<dbReference type="GO" id="GO:0034727">
    <property type="term" value="P:piecemeal microautophagy of the nucleus"/>
    <property type="evidence" value="ECO:0007669"/>
    <property type="project" value="EnsemblFungi"/>
</dbReference>
<keyword evidence="2" id="KW-0653">Protein transport</keyword>
<dbReference type="VEuPathDB" id="FungiDB:B1J91_C03245g"/>
<evidence type="ECO:0000313" key="5">
    <source>
        <dbReference type="Proteomes" id="UP000054886"/>
    </source>
</evidence>
<evidence type="ECO:0000256" key="1">
    <source>
        <dbReference type="ARBA" id="ARBA00022786"/>
    </source>
</evidence>
<dbReference type="GO" id="GO:0000422">
    <property type="term" value="P:autophagy of mitochondrion"/>
    <property type="evidence" value="ECO:0007669"/>
    <property type="project" value="EnsemblFungi"/>
</dbReference>
<keyword evidence="1" id="KW-0833">Ubl conjugation pathway</keyword>
<dbReference type="EMBL" id="LLZZ01000144">
    <property type="protein sequence ID" value="KTA99485.1"/>
    <property type="molecule type" value="Genomic_DNA"/>
</dbReference>
<dbReference type="Gene3D" id="3.30.1460.50">
    <property type="match status" value="1"/>
</dbReference>
<keyword evidence="3" id="KW-0072">Autophagy</keyword>
<evidence type="ECO:0000313" key="4">
    <source>
        <dbReference type="EMBL" id="KTA99485.1"/>
    </source>
</evidence>
<dbReference type="VEuPathDB" id="FungiDB:GWK60_C02849"/>
<accession>A0A0W0DZV7</accession>
<name>A0A0W0DZV7_CANGB</name>
<evidence type="ECO:0000256" key="3">
    <source>
        <dbReference type="ARBA" id="ARBA00023006"/>
    </source>
</evidence>